<comment type="caution">
    <text evidence="1">The sequence shown here is derived from an EMBL/GenBank/DDBJ whole genome shotgun (WGS) entry which is preliminary data.</text>
</comment>
<protein>
    <submittedName>
        <fullName evidence="1">Uncharacterized protein</fullName>
    </submittedName>
</protein>
<sequence>MEFLDRMTKLAEERKYTLGFVFSERWSFEREVTEEDYEIPSMLQFKEALSSCVQWPLDVVNCIEQCIIDYREAVVHVMEDKSTYIDAQASIDQISTSLYRQQYLNWEASEETRRRRDRYKNLCLVFQHSHTFAASLVSPEVRLLSEEVESCKLDDSEFEMDVKDLIKLRLTLRKEKEKEALSKLQSLHARSAQDAEMPTRSRLWSYSTWLTGGATNSTDSSGHNTEGVRIEDVK</sequence>
<accession>A0ACC0VVI3</accession>
<name>A0ACC0VVI3_9STRA</name>
<gene>
    <name evidence="1" type="ORF">PsorP6_011176</name>
</gene>
<dbReference type="Proteomes" id="UP001163321">
    <property type="component" value="Chromosome 6"/>
</dbReference>
<evidence type="ECO:0000313" key="1">
    <source>
        <dbReference type="EMBL" id="KAI9910292.1"/>
    </source>
</evidence>
<evidence type="ECO:0000313" key="2">
    <source>
        <dbReference type="Proteomes" id="UP001163321"/>
    </source>
</evidence>
<keyword evidence="2" id="KW-1185">Reference proteome</keyword>
<proteinExistence type="predicted"/>
<reference evidence="1 2" key="1">
    <citation type="journal article" date="2022" name="bioRxiv">
        <title>The genome of the oomycete Peronosclerospora sorghi, a cosmopolitan pathogen of maize and sorghum, is inflated with dispersed pseudogenes.</title>
        <authorList>
            <person name="Fletcher K."/>
            <person name="Martin F."/>
            <person name="Isakeit T."/>
            <person name="Cavanaugh K."/>
            <person name="Magill C."/>
            <person name="Michelmore R."/>
        </authorList>
    </citation>
    <scope>NUCLEOTIDE SEQUENCE [LARGE SCALE GENOMIC DNA]</scope>
    <source>
        <strain evidence="1">P6</strain>
    </source>
</reference>
<dbReference type="EMBL" id="CM047585">
    <property type="protein sequence ID" value="KAI9910292.1"/>
    <property type="molecule type" value="Genomic_DNA"/>
</dbReference>
<organism evidence="1 2">
    <name type="scientific">Peronosclerospora sorghi</name>
    <dbReference type="NCBI Taxonomy" id="230839"/>
    <lineage>
        <taxon>Eukaryota</taxon>
        <taxon>Sar</taxon>
        <taxon>Stramenopiles</taxon>
        <taxon>Oomycota</taxon>
        <taxon>Peronosporomycetes</taxon>
        <taxon>Peronosporales</taxon>
        <taxon>Peronosporaceae</taxon>
        <taxon>Peronosclerospora</taxon>
    </lineage>
</organism>